<evidence type="ECO:0000313" key="4">
    <source>
        <dbReference type="Proteomes" id="UP001215598"/>
    </source>
</evidence>
<accession>A0AAD7J6K9</accession>
<keyword evidence="2" id="KW-0472">Membrane</keyword>
<organism evidence="3 4">
    <name type="scientific">Mycena metata</name>
    <dbReference type="NCBI Taxonomy" id="1033252"/>
    <lineage>
        <taxon>Eukaryota</taxon>
        <taxon>Fungi</taxon>
        <taxon>Dikarya</taxon>
        <taxon>Basidiomycota</taxon>
        <taxon>Agaricomycotina</taxon>
        <taxon>Agaricomycetes</taxon>
        <taxon>Agaricomycetidae</taxon>
        <taxon>Agaricales</taxon>
        <taxon>Marasmiineae</taxon>
        <taxon>Mycenaceae</taxon>
        <taxon>Mycena</taxon>
    </lineage>
</organism>
<evidence type="ECO:0000313" key="3">
    <source>
        <dbReference type="EMBL" id="KAJ7756169.1"/>
    </source>
</evidence>
<reference evidence="3" key="1">
    <citation type="submission" date="2023-03" db="EMBL/GenBank/DDBJ databases">
        <title>Massive genome expansion in bonnet fungi (Mycena s.s.) driven by repeated elements and novel gene families across ecological guilds.</title>
        <authorList>
            <consortium name="Lawrence Berkeley National Laboratory"/>
            <person name="Harder C.B."/>
            <person name="Miyauchi S."/>
            <person name="Viragh M."/>
            <person name="Kuo A."/>
            <person name="Thoen E."/>
            <person name="Andreopoulos B."/>
            <person name="Lu D."/>
            <person name="Skrede I."/>
            <person name="Drula E."/>
            <person name="Henrissat B."/>
            <person name="Morin E."/>
            <person name="Kohler A."/>
            <person name="Barry K."/>
            <person name="LaButti K."/>
            <person name="Morin E."/>
            <person name="Salamov A."/>
            <person name="Lipzen A."/>
            <person name="Mereny Z."/>
            <person name="Hegedus B."/>
            <person name="Baldrian P."/>
            <person name="Stursova M."/>
            <person name="Weitz H."/>
            <person name="Taylor A."/>
            <person name="Grigoriev I.V."/>
            <person name="Nagy L.G."/>
            <person name="Martin F."/>
            <person name="Kauserud H."/>
        </authorList>
    </citation>
    <scope>NUCLEOTIDE SEQUENCE</scope>
    <source>
        <strain evidence="3">CBHHK182m</strain>
    </source>
</reference>
<keyword evidence="4" id="KW-1185">Reference proteome</keyword>
<proteinExistence type="predicted"/>
<protein>
    <submittedName>
        <fullName evidence="3">Uncharacterized protein</fullName>
    </submittedName>
</protein>
<gene>
    <name evidence="3" type="ORF">B0H16DRAFT_1538859</name>
</gene>
<evidence type="ECO:0000256" key="2">
    <source>
        <dbReference type="SAM" id="Phobius"/>
    </source>
</evidence>
<keyword evidence="2" id="KW-0812">Transmembrane</keyword>
<dbReference type="EMBL" id="JARKIB010000047">
    <property type="protein sequence ID" value="KAJ7756169.1"/>
    <property type="molecule type" value="Genomic_DNA"/>
</dbReference>
<dbReference type="AlphaFoldDB" id="A0AAD7J6K9"/>
<feature type="compositionally biased region" description="Basic and acidic residues" evidence="1">
    <location>
        <begin position="307"/>
        <end position="317"/>
    </location>
</feature>
<feature type="transmembrane region" description="Helical" evidence="2">
    <location>
        <begin position="61"/>
        <end position="85"/>
    </location>
</feature>
<feature type="region of interest" description="Disordered" evidence="1">
    <location>
        <begin position="280"/>
        <end position="356"/>
    </location>
</feature>
<evidence type="ECO:0000256" key="1">
    <source>
        <dbReference type="SAM" id="MobiDB-lite"/>
    </source>
</evidence>
<name>A0AAD7J6K9_9AGAR</name>
<sequence>MGIIFNARLPHFSIFWNSPPQIRLVFHYFTPAIFSFSPAKLSSKSRLFAAVVAQRELCSQLLAFSQCFLAAIILQVIFLLLASLGRTIGSVFADLLRSLNKLLSFALRPVFLAVRSGLCNVMTSLHIVARWFLRWAHRGCLSSGFLVRRCGNTCWTALLKHLVPAAGLCVVFNLDNQIGWLPVLWTAVSEIGSRFLAFLRTTNEPMPAQASSSKVSDQSSALDEGLYHWPSKDPLGNPFKFVMHPWVEAILESPAEDTLVYTHTPALQIMILHYLPTATTSSSEGESHNDEDYDMGEVPRRSLSRKSLRDYPLDRRPLSPITEASSRPSSVGPSSPASLSSSATRTPSPQRDEDPTGRALDIALFLDFSVSLRGHRLVTGESGPSEFQTNAAAVEDAHQRILAEDEESCLVRIAGRIDVASDEGGLVVGHTGEGAVVDEAAAQEVAAAGLAPLDNEGPDRRCLPACDSMRCSGECREGFILL</sequence>
<dbReference type="Proteomes" id="UP001215598">
    <property type="component" value="Unassembled WGS sequence"/>
</dbReference>
<comment type="caution">
    <text evidence="3">The sequence shown here is derived from an EMBL/GenBank/DDBJ whole genome shotgun (WGS) entry which is preliminary data.</text>
</comment>
<keyword evidence="2" id="KW-1133">Transmembrane helix</keyword>
<feature type="compositionally biased region" description="Low complexity" evidence="1">
    <location>
        <begin position="325"/>
        <end position="349"/>
    </location>
</feature>